<accession>A0AAD7PR45</accession>
<organism evidence="3 4">
    <name type="scientific">Quillaja saponaria</name>
    <name type="common">Soap bark tree</name>
    <dbReference type="NCBI Taxonomy" id="32244"/>
    <lineage>
        <taxon>Eukaryota</taxon>
        <taxon>Viridiplantae</taxon>
        <taxon>Streptophyta</taxon>
        <taxon>Embryophyta</taxon>
        <taxon>Tracheophyta</taxon>
        <taxon>Spermatophyta</taxon>
        <taxon>Magnoliopsida</taxon>
        <taxon>eudicotyledons</taxon>
        <taxon>Gunneridae</taxon>
        <taxon>Pentapetalae</taxon>
        <taxon>rosids</taxon>
        <taxon>fabids</taxon>
        <taxon>Fabales</taxon>
        <taxon>Quillajaceae</taxon>
        <taxon>Quillaja</taxon>
    </lineage>
</organism>
<evidence type="ECO:0000313" key="3">
    <source>
        <dbReference type="EMBL" id="KAJ7964034.1"/>
    </source>
</evidence>
<dbReference type="InterPro" id="IPR023214">
    <property type="entry name" value="HAD_sf"/>
</dbReference>
<keyword evidence="2" id="KW-1133">Transmembrane helix</keyword>
<evidence type="ECO:0000256" key="2">
    <source>
        <dbReference type="SAM" id="Phobius"/>
    </source>
</evidence>
<feature type="region of interest" description="Disordered" evidence="1">
    <location>
        <begin position="291"/>
        <end position="318"/>
    </location>
</feature>
<dbReference type="Proteomes" id="UP001163823">
    <property type="component" value="Chromosome 6"/>
</dbReference>
<dbReference type="InterPro" id="IPR005519">
    <property type="entry name" value="Acid_phosphat_B-like"/>
</dbReference>
<dbReference type="PANTHER" id="PTHR31284">
    <property type="entry name" value="ACID PHOSPHATASE-LIKE PROTEIN"/>
    <property type="match status" value="1"/>
</dbReference>
<dbReference type="Gene3D" id="3.40.50.1000">
    <property type="entry name" value="HAD superfamily/HAD-like"/>
    <property type="match status" value="1"/>
</dbReference>
<dbReference type="PANTHER" id="PTHR31284:SF22">
    <property type="entry name" value="ACID PHOSPHATASE"/>
    <property type="match status" value="1"/>
</dbReference>
<dbReference type="KEGG" id="qsa:O6P43_013904"/>
<name>A0AAD7PR45_QUISA</name>
<keyword evidence="2" id="KW-0812">Transmembrane</keyword>
<feature type="transmembrane region" description="Helical" evidence="2">
    <location>
        <begin position="34"/>
        <end position="62"/>
    </location>
</feature>
<proteinExistence type="predicted"/>
<feature type="compositionally biased region" description="Basic residues" evidence="1">
    <location>
        <begin position="309"/>
        <end position="318"/>
    </location>
</feature>
<keyword evidence="4" id="KW-1185">Reference proteome</keyword>
<dbReference type="Pfam" id="PF03767">
    <property type="entry name" value="Acid_phosphat_B"/>
    <property type="match status" value="1"/>
</dbReference>
<reference evidence="3" key="1">
    <citation type="journal article" date="2023" name="Science">
        <title>Elucidation of the pathway for biosynthesis of saponin adjuvants from the soapbark tree.</title>
        <authorList>
            <person name="Reed J."/>
            <person name="Orme A."/>
            <person name="El-Demerdash A."/>
            <person name="Owen C."/>
            <person name="Martin L.B.B."/>
            <person name="Misra R.C."/>
            <person name="Kikuchi S."/>
            <person name="Rejzek M."/>
            <person name="Martin A.C."/>
            <person name="Harkess A."/>
            <person name="Leebens-Mack J."/>
            <person name="Louveau T."/>
            <person name="Stephenson M.J."/>
            <person name="Osbourn A."/>
        </authorList>
    </citation>
    <scope>NUCLEOTIDE SEQUENCE</scope>
    <source>
        <strain evidence="3">S10</strain>
    </source>
</reference>
<evidence type="ECO:0000313" key="4">
    <source>
        <dbReference type="Proteomes" id="UP001163823"/>
    </source>
</evidence>
<dbReference type="AlphaFoldDB" id="A0AAD7PR45"/>
<sequence length="318" mass="36157">MMSAYAHQMEREYSAQSVPGASELGSRYTMESGFYMTSFAATIFIAALVTVGVLVITLLIALTVMLQSCQSKSAGIIEIQRISDDYNFCKVYALHVELNGLEANDFPKVCRAFSIQYIEGGQYARDLDSTKAVVEDYFNSVRPINDDLDVVLIDIDDILSSNTQHSSLLQRFHQSRVIDTLDCIEEAKHLKQMLILSLYMRLQASGWNLILLSRKPIRQQNATMEYLFSAGFRGHASLMMREDDEDINTHEYFHRQRAIIQRDGFCIKAVISSHMDALTLPGSGVKNFKLPDPVSDKFEHQTKSYSDQKRKRKKRPIT</sequence>
<feature type="compositionally biased region" description="Basic and acidic residues" evidence="1">
    <location>
        <begin position="294"/>
        <end position="308"/>
    </location>
</feature>
<gene>
    <name evidence="3" type="ORF">O6P43_013904</name>
</gene>
<keyword evidence="2" id="KW-0472">Membrane</keyword>
<dbReference type="EMBL" id="JARAOO010000006">
    <property type="protein sequence ID" value="KAJ7964034.1"/>
    <property type="molecule type" value="Genomic_DNA"/>
</dbReference>
<evidence type="ECO:0000256" key="1">
    <source>
        <dbReference type="SAM" id="MobiDB-lite"/>
    </source>
</evidence>
<comment type="caution">
    <text evidence="3">The sequence shown here is derived from an EMBL/GenBank/DDBJ whole genome shotgun (WGS) entry which is preliminary data.</text>
</comment>
<protein>
    <submittedName>
        <fullName evidence="3">Acid phosphatase-like protein</fullName>
    </submittedName>
</protein>